<evidence type="ECO:0000313" key="2">
    <source>
        <dbReference type="Proteomes" id="UP000628017"/>
    </source>
</evidence>
<dbReference type="InterPro" id="IPR017853">
    <property type="entry name" value="GH"/>
</dbReference>
<reference evidence="1" key="1">
    <citation type="journal article" date="2014" name="Int. J. Syst. Evol. Microbiol.">
        <title>Complete genome sequence of Corynebacterium casei LMG S-19264T (=DSM 44701T), isolated from a smear-ripened cheese.</title>
        <authorList>
            <consortium name="US DOE Joint Genome Institute (JGI-PGF)"/>
            <person name="Walter F."/>
            <person name="Albersmeier A."/>
            <person name="Kalinowski J."/>
            <person name="Ruckert C."/>
        </authorList>
    </citation>
    <scope>NUCLEOTIDE SEQUENCE</scope>
    <source>
        <strain evidence="1">CGMCC 1.15880</strain>
    </source>
</reference>
<dbReference type="EMBL" id="BMKA01000001">
    <property type="protein sequence ID" value="GGA09863.1"/>
    <property type="molecule type" value="Genomic_DNA"/>
</dbReference>
<name>A0A916QT38_9RHOB</name>
<dbReference type="Proteomes" id="UP000628017">
    <property type="component" value="Unassembled WGS sequence"/>
</dbReference>
<comment type="caution">
    <text evidence="1">The sequence shown here is derived from an EMBL/GenBank/DDBJ whole genome shotgun (WGS) entry which is preliminary data.</text>
</comment>
<dbReference type="AlphaFoldDB" id="A0A916QT38"/>
<protein>
    <recommendedName>
        <fullName evidence="3">Glycoside hydrolase family 5 domain-containing protein</fullName>
    </recommendedName>
</protein>
<dbReference type="SUPFAM" id="SSF51445">
    <property type="entry name" value="(Trans)glycosidases"/>
    <property type="match status" value="1"/>
</dbReference>
<proteinExistence type="predicted"/>
<accession>A0A916QT38</accession>
<gene>
    <name evidence="1" type="ORF">GCM10011498_07390</name>
</gene>
<evidence type="ECO:0000313" key="1">
    <source>
        <dbReference type="EMBL" id="GGA09863.1"/>
    </source>
</evidence>
<dbReference type="Gene3D" id="3.20.20.80">
    <property type="entry name" value="Glycosidases"/>
    <property type="match status" value="1"/>
</dbReference>
<sequence length="147" mass="15553">MDGLIIAGGAVPIPGFCARALDMSLFINAYHPAYDGGETAHTDAAVAAFGRYAARTVAQYPNIRSVEVGNEFNGNDFVSGPVRTPHLGARAGYYLALLKSVYENVKAQNPDIRIVGGEVHSIPVGYLAIDLRQGRCGVHRCAGAAHI</sequence>
<reference evidence="1" key="2">
    <citation type="submission" date="2020-09" db="EMBL/GenBank/DDBJ databases">
        <authorList>
            <person name="Sun Q."/>
            <person name="Zhou Y."/>
        </authorList>
    </citation>
    <scope>NUCLEOTIDE SEQUENCE</scope>
    <source>
        <strain evidence="1">CGMCC 1.15880</strain>
    </source>
</reference>
<evidence type="ECO:0008006" key="3">
    <source>
        <dbReference type="Google" id="ProtNLM"/>
    </source>
</evidence>
<organism evidence="1 2">
    <name type="scientific">Neptunicoccus cionae</name>
    <dbReference type="NCBI Taxonomy" id="2035344"/>
    <lineage>
        <taxon>Bacteria</taxon>
        <taxon>Pseudomonadati</taxon>
        <taxon>Pseudomonadota</taxon>
        <taxon>Alphaproteobacteria</taxon>
        <taxon>Rhodobacterales</taxon>
        <taxon>Paracoccaceae</taxon>
        <taxon>Neptunicoccus</taxon>
    </lineage>
</organism>
<keyword evidence="2" id="KW-1185">Reference proteome</keyword>